<organism evidence="1 2">
    <name type="scientific">Peronospora matthiolae</name>
    <dbReference type="NCBI Taxonomy" id="2874970"/>
    <lineage>
        <taxon>Eukaryota</taxon>
        <taxon>Sar</taxon>
        <taxon>Stramenopiles</taxon>
        <taxon>Oomycota</taxon>
        <taxon>Peronosporomycetes</taxon>
        <taxon>Peronosporales</taxon>
        <taxon>Peronosporaceae</taxon>
        <taxon>Peronospora</taxon>
    </lineage>
</organism>
<accession>A0AAV1TZL6</accession>
<protein>
    <submittedName>
        <fullName evidence="1">Uncharacterized protein</fullName>
    </submittedName>
</protein>
<evidence type="ECO:0000313" key="2">
    <source>
        <dbReference type="Proteomes" id="UP001162060"/>
    </source>
</evidence>
<reference evidence="1" key="1">
    <citation type="submission" date="2024-01" db="EMBL/GenBank/DDBJ databases">
        <authorList>
            <person name="Webb A."/>
        </authorList>
    </citation>
    <scope>NUCLEOTIDE SEQUENCE</scope>
    <source>
        <strain evidence="1">Pm1</strain>
    </source>
</reference>
<dbReference type="Proteomes" id="UP001162060">
    <property type="component" value="Unassembled WGS sequence"/>
</dbReference>
<dbReference type="AlphaFoldDB" id="A0AAV1TZL6"/>
<sequence>MRTHALDSEQCARSLENLGVSDPKTKNLEVAVVLVDPALRAFGQWLVRVASWEPIGRVRRVLQEKLSHL</sequence>
<dbReference type="EMBL" id="CAKLBY020000114">
    <property type="protein sequence ID" value="CAK7927710.1"/>
    <property type="molecule type" value="Genomic_DNA"/>
</dbReference>
<comment type="caution">
    <text evidence="1">The sequence shown here is derived from an EMBL/GenBank/DDBJ whole genome shotgun (WGS) entry which is preliminary data.</text>
</comment>
<gene>
    <name evidence="1" type="ORF">PM001_LOCUS12860</name>
</gene>
<name>A0AAV1TZL6_9STRA</name>
<evidence type="ECO:0000313" key="1">
    <source>
        <dbReference type="EMBL" id="CAK7927710.1"/>
    </source>
</evidence>
<proteinExistence type="predicted"/>